<organism evidence="1">
    <name type="scientific">marine metagenome</name>
    <dbReference type="NCBI Taxonomy" id="408172"/>
    <lineage>
        <taxon>unclassified sequences</taxon>
        <taxon>metagenomes</taxon>
        <taxon>ecological metagenomes</taxon>
    </lineage>
</organism>
<name>A0A382S390_9ZZZZ</name>
<evidence type="ECO:0000313" key="1">
    <source>
        <dbReference type="EMBL" id="SVD03945.1"/>
    </source>
</evidence>
<accession>A0A382S390</accession>
<sequence>KKIHSVTSENNILMQKAIIRFLQQTNNYIIDS</sequence>
<feature type="non-terminal residue" evidence="1">
    <location>
        <position position="1"/>
    </location>
</feature>
<protein>
    <submittedName>
        <fullName evidence="1">Uncharacterized protein</fullName>
    </submittedName>
</protein>
<dbReference type="EMBL" id="UINC01125838">
    <property type="protein sequence ID" value="SVD03945.1"/>
    <property type="molecule type" value="Genomic_DNA"/>
</dbReference>
<gene>
    <name evidence="1" type="ORF">METZ01_LOCUS356799</name>
</gene>
<reference evidence="1" key="1">
    <citation type="submission" date="2018-05" db="EMBL/GenBank/DDBJ databases">
        <authorList>
            <person name="Lanie J.A."/>
            <person name="Ng W.-L."/>
            <person name="Kazmierczak K.M."/>
            <person name="Andrzejewski T.M."/>
            <person name="Davidsen T.M."/>
            <person name="Wayne K.J."/>
            <person name="Tettelin H."/>
            <person name="Glass J.I."/>
            <person name="Rusch D."/>
            <person name="Podicherti R."/>
            <person name="Tsui H.-C.T."/>
            <person name="Winkler M.E."/>
        </authorList>
    </citation>
    <scope>NUCLEOTIDE SEQUENCE</scope>
</reference>
<proteinExistence type="predicted"/>
<dbReference type="AlphaFoldDB" id="A0A382S390"/>